<gene>
    <name evidence="1" type="ORF">HAHE_25110</name>
</gene>
<accession>A0ABN6H4T2</accession>
<dbReference type="EMBL" id="AP024702">
    <property type="protein sequence ID" value="BCX48603.1"/>
    <property type="molecule type" value="Genomic_DNA"/>
</dbReference>
<protein>
    <submittedName>
        <fullName evidence="1">Uncharacterized protein</fullName>
    </submittedName>
</protein>
<sequence length="77" mass="8961">MKHYLRLYWSALTGASDIAPESADEIHELQRRAWDECGLMVVSVADVRLADEHRVDLDRIGERLFGHARRGFRPSRR</sequence>
<proteinExistence type="predicted"/>
<evidence type="ECO:0000313" key="1">
    <source>
        <dbReference type="EMBL" id="BCX48603.1"/>
    </source>
</evidence>
<name>A0ABN6H4T2_9BACT</name>
<dbReference type="RefSeq" id="WP_338684910.1">
    <property type="nucleotide sequence ID" value="NZ_AP024702.1"/>
</dbReference>
<reference evidence="1 2" key="1">
    <citation type="submission" date="2021-06" db="EMBL/GenBank/DDBJ databases">
        <title>Complete genome of Haloferula helveola possessing various polysaccharide degrading enzymes.</title>
        <authorList>
            <person name="Takami H."/>
            <person name="Huang C."/>
            <person name="Hamasaki K."/>
        </authorList>
    </citation>
    <scope>NUCLEOTIDE SEQUENCE [LARGE SCALE GENOMIC DNA]</scope>
    <source>
        <strain evidence="1 2">CN-1</strain>
    </source>
</reference>
<organism evidence="1 2">
    <name type="scientific">Haloferula helveola</name>
    <dbReference type="NCBI Taxonomy" id="490095"/>
    <lineage>
        <taxon>Bacteria</taxon>
        <taxon>Pseudomonadati</taxon>
        <taxon>Verrucomicrobiota</taxon>
        <taxon>Verrucomicrobiia</taxon>
        <taxon>Verrucomicrobiales</taxon>
        <taxon>Verrucomicrobiaceae</taxon>
        <taxon>Haloferula</taxon>
    </lineage>
</organism>
<keyword evidence="2" id="KW-1185">Reference proteome</keyword>
<evidence type="ECO:0000313" key="2">
    <source>
        <dbReference type="Proteomes" id="UP001374893"/>
    </source>
</evidence>
<dbReference type="Proteomes" id="UP001374893">
    <property type="component" value="Chromosome"/>
</dbReference>